<reference evidence="1" key="2">
    <citation type="journal article" date="2021" name="Microbiome">
        <title>Successional dynamics and alternative stable states in a saline activated sludge microbial community over 9 years.</title>
        <authorList>
            <person name="Wang Y."/>
            <person name="Ye J."/>
            <person name="Ju F."/>
            <person name="Liu L."/>
            <person name="Boyd J.A."/>
            <person name="Deng Y."/>
            <person name="Parks D.H."/>
            <person name="Jiang X."/>
            <person name="Yin X."/>
            <person name="Woodcroft B.J."/>
            <person name="Tyson G.W."/>
            <person name="Hugenholtz P."/>
            <person name="Polz M.F."/>
            <person name="Zhang T."/>
        </authorList>
    </citation>
    <scope>NUCLEOTIDE SEQUENCE</scope>
    <source>
        <strain evidence="1">HKST-UBA12</strain>
    </source>
</reference>
<organism evidence="1 2">
    <name type="scientific">Candidatus Dojkabacteria bacterium</name>
    <dbReference type="NCBI Taxonomy" id="2099670"/>
    <lineage>
        <taxon>Bacteria</taxon>
        <taxon>Candidatus Dojkabacteria</taxon>
    </lineage>
</organism>
<reference evidence="1" key="1">
    <citation type="submission" date="2020-04" db="EMBL/GenBank/DDBJ databases">
        <authorList>
            <person name="Zhang T."/>
        </authorList>
    </citation>
    <scope>NUCLEOTIDE SEQUENCE</scope>
    <source>
        <strain evidence="1">HKST-UBA12</strain>
    </source>
</reference>
<dbReference type="Pfam" id="PF21176">
    <property type="entry name" value="RecR_HhH"/>
    <property type="match status" value="1"/>
</dbReference>
<gene>
    <name evidence="1" type="ORF">KC640_01405</name>
</gene>
<evidence type="ECO:0000313" key="1">
    <source>
        <dbReference type="EMBL" id="MCA9379062.1"/>
    </source>
</evidence>
<dbReference type="EMBL" id="JAGQLI010000068">
    <property type="protein sequence ID" value="MCA9379062.1"/>
    <property type="molecule type" value="Genomic_DNA"/>
</dbReference>
<accession>A0A955I710</accession>
<feature type="non-terminal residue" evidence="1">
    <location>
        <position position="67"/>
    </location>
</feature>
<dbReference type="Proteomes" id="UP000760819">
    <property type="component" value="Unassembled WGS sequence"/>
</dbReference>
<dbReference type="SUPFAM" id="SSF111304">
    <property type="entry name" value="Recombination protein RecR"/>
    <property type="match status" value="1"/>
</dbReference>
<proteinExistence type="predicted"/>
<dbReference type="InterPro" id="IPR023627">
    <property type="entry name" value="Rcmb_RecR"/>
</dbReference>
<dbReference type="AlphaFoldDB" id="A0A955I710"/>
<protein>
    <submittedName>
        <fullName evidence="1">Recombination protein RecR</fullName>
    </submittedName>
</protein>
<evidence type="ECO:0000313" key="2">
    <source>
        <dbReference type="Proteomes" id="UP000760819"/>
    </source>
</evidence>
<name>A0A955I710_9BACT</name>
<sequence>MIKNPPIPPIVDDLADSLASMPGIGPKLAGRLAVYLATKGRGVGDNLQKLLAGLDDLTICEECGNIS</sequence>
<comment type="caution">
    <text evidence="1">The sequence shown here is derived from an EMBL/GenBank/DDBJ whole genome shotgun (WGS) entry which is preliminary data.</text>
</comment>
<dbReference type="Gene3D" id="1.10.8.420">
    <property type="entry name" value="RecR Domain 1"/>
    <property type="match status" value="1"/>
</dbReference>